<evidence type="ECO:0000313" key="2">
    <source>
        <dbReference type="Proteomes" id="UP000070168"/>
    </source>
</evidence>
<evidence type="ECO:0000313" key="1">
    <source>
        <dbReference type="EMBL" id="KXG49147.1"/>
    </source>
</evidence>
<gene>
    <name evidence="1" type="ORF">PGRI_030170</name>
</gene>
<protein>
    <recommendedName>
        <fullName evidence="3">Fungal N-terminal domain-containing protein</fullName>
    </recommendedName>
</protein>
<accession>A0A135LJI9</accession>
<dbReference type="Proteomes" id="UP000070168">
    <property type="component" value="Unassembled WGS sequence"/>
</dbReference>
<keyword evidence="2" id="KW-1185">Reference proteome</keyword>
<reference evidence="1 2" key="1">
    <citation type="journal article" date="2016" name="BMC Genomics">
        <title>Genome sequencing and secondary metabolism of the postharvest pathogen Penicillium griseofulvum.</title>
        <authorList>
            <person name="Banani H."/>
            <person name="Marcet-Houben M."/>
            <person name="Ballester A.R."/>
            <person name="Abbruscato P."/>
            <person name="Gonzalez-Candelas L."/>
            <person name="Gabaldon T."/>
            <person name="Spadaro D."/>
        </authorList>
    </citation>
    <scope>NUCLEOTIDE SEQUENCE [LARGE SCALE GENOMIC DNA]</scope>
    <source>
        <strain evidence="1 2">PG3</strain>
    </source>
</reference>
<name>A0A135LJI9_PENPA</name>
<dbReference type="AlphaFoldDB" id="A0A135LJI9"/>
<dbReference type="GeneID" id="63706030"/>
<dbReference type="OrthoDB" id="1577640at2759"/>
<dbReference type="OMA" id="NCAHIAQ"/>
<proteinExistence type="predicted"/>
<dbReference type="EMBL" id="LHQR01000065">
    <property type="protein sequence ID" value="KXG49147.1"/>
    <property type="molecule type" value="Genomic_DNA"/>
</dbReference>
<dbReference type="RefSeq" id="XP_040647683.1">
    <property type="nucleotide sequence ID" value="XM_040790730.1"/>
</dbReference>
<sequence length="141" mass="15579">MSDPISVAGTAVGIISLGLQVCGEIVSFCQAWQGFNEDIETISQKANSLRMPLRALRELIEDFRTTDPSIATDLEEKAKSIEQAVKRLKTATDRYSSTTSDKDSFRFQVKKAAYPFRKEGLRDIASDLDSVQGVLDTALLM</sequence>
<evidence type="ECO:0008006" key="3">
    <source>
        <dbReference type="Google" id="ProtNLM"/>
    </source>
</evidence>
<organism evidence="1 2">
    <name type="scientific">Penicillium patulum</name>
    <name type="common">Penicillium griseofulvum</name>
    <dbReference type="NCBI Taxonomy" id="5078"/>
    <lineage>
        <taxon>Eukaryota</taxon>
        <taxon>Fungi</taxon>
        <taxon>Dikarya</taxon>
        <taxon>Ascomycota</taxon>
        <taxon>Pezizomycotina</taxon>
        <taxon>Eurotiomycetes</taxon>
        <taxon>Eurotiomycetidae</taxon>
        <taxon>Eurotiales</taxon>
        <taxon>Aspergillaceae</taxon>
        <taxon>Penicillium</taxon>
    </lineage>
</organism>
<comment type="caution">
    <text evidence="1">The sequence shown here is derived from an EMBL/GenBank/DDBJ whole genome shotgun (WGS) entry which is preliminary data.</text>
</comment>